<feature type="transmembrane region" description="Helical" evidence="2">
    <location>
        <begin position="566"/>
        <end position="582"/>
    </location>
</feature>
<keyword evidence="2" id="KW-1133">Transmembrane helix</keyword>
<accession>A0AAJ7RSV2</accession>
<feature type="transmembrane region" description="Helical" evidence="2">
    <location>
        <begin position="684"/>
        <end position="706"/>
    </location>
</feature>
<evidence type="ECO:0000313" key="5">
    <source>
        <dbReference type="RefSeq" id="XP_024946512.1"/>
    </source>
</evidence>
<keyword evidence="3" id="KW-1185">Reference proteome</keyword>
<evidence type="ECO:0000256" key="1">
    <source>
        <dbReference type="SAM" id="Coils"/>
    </source>
</evidence>
<reference evidence="4 5" key="1">
    <citation type="submission" date="2025-04" db="UniProtKB">
        <authorList>
            <consortium name="RefSeq"/>
        </authorList>
    </citation>
    <scope>IDENTIFICATION</scope>
</reference>
<name>A0AAJ7RSV2_CEPCN</name>
<organism evidence="3 4">
    <name type="scientific">Cephus cinctus</name>
    <name type="common">Wheat stem sawfly</name>
    <dbReference type="NCBI Taxonomy" id="211228"/>
    <lineage>
        <taxon>Eukaryota</taxon>
        <taxon>Metazoa</taxon>
        <taxon>Ecdysozoa</taxon>
        <taxon>Arthropoda</taxon>
        <taxon>Hexapoda</taxon>
        <taxon>Insecta</taxon>
        <taxon>Pterygota</taxon>
        <taxon>Neoptera</taxon>
        <taxon>Endopterygota</taxon>
        <taxon>Hymenoptera</taxon>
        <taxon>Cephoidea</taxon>
        <taxon>Cephidae</taxon>
        <taxon>Cephus</taxon>
    </lineage>
</organism>
<dbReference type="Proteomes" id="UP000694920">
    <property type="component" value="Unplaced"/>
</dbReference>
<feature type="coiled-coil region" evidence="1">
    <location>
        <begin position="148"/>
        <end position="182"/>
    </location>
</feature>
<gene>
    <name evidence="4 5 6" type="primary">LOC107273397</name>
</gene>
<evidence type="ECO:0000313" key="4">
    <source>
        <dbReference type="RefSeq" id="XP_024946511.1"/>
    </source>
</evidence>
<proteinExistence type="predicted"/>
<dbReference type="AlphaFoldDB" id="A0AAJ7RSV2"/>
<keyword evidence="1" id="KW-0175">Coiled coil</keyword>
<keyword evidence="2" id="KW-0812">Transmembrane</keyword>
<feature type="transmembrane region" description="Helical" evidence="2">
    <location>
        <begin position="718"/>
        <end position="738"/>
    </location>
</feature>
<dbReference type="RefSeq" id="XP_024946512.1">
    <property type="nucleotide sequence ID" value="XM_025090744.1"/>
</dbReference>
<protein>
    <submittedName>
        <fullName evidence="4 5">Uncharacterized protein LOC107273397 isoform X1</fullName>
    </submittedName>
</protein>
<evidence type="ECO:0000313" key="6">
    <source>
        <dbReference type="RefSeq" id="XP_024946513.1"/>
    </source>
</evidence>
<feature type="transmembrane region" description="Helical" evidence="2">
    <location>
        <begin position="758"/>
        <end position="777"/>
    </location>
</feature>
<evidence type="ECO:0000256" key="2">
    <source>
        <dbReference type="SAM" id="Phobius"/>
    </source>
</evidence>
<feature type="transmembrane region" description="Helical" evidence="2">
    <location>
        <begin position="640"/>
        <end position="663"/>
    </location>
</feature>
<dbReference type="RefSeq" id="XP_024946513.1">
    <property type="nucleotide sequence ID" value="XM_025090745.1"/>
</dbReference>
<feature type="transmembrane region" description="Helical" evidence="2">
    <location>
        <begin position="602"/>
        <end position="620"/>
    </location>
</feature>
<evidence type="ECO:0000313" key="3">
    <source>
        <dbReference type="Proteomes" id="UP000694920"/>
    </source>
</evidence>
<dbReference type="KEGG" id="ccin:107273397"/>
<keyword evidence="2" id="KW-0472">Membrane</keyword>
<dbReference type="GeneID" id="107273397"/>
<dbReference type="RefSeq" id="XP_024946511.1">
    <property type="nucleotide sequence ID" value="XM_025090743.1"/>
</dbReference>
<sequence>MGVKGQELIGCFGGGGMYVNRGERRIAELECHATCLRERLNQLESMLPENDSDNKQKVSTKENCMTDNEEGQCVLQTLAKKEKTLRKQIFEMEFKEEGYMKALWDANKSFEQTLDSGKDFEKIGKDPNDCCKRSCDVKEKISQLEAYGRKLCLNLKSLQKNRAELTQEAAVLSKKLKVTKQDTEVDSPIESGGIKASNNSSSACPCGEPVKCNSCIICSCSEWERDLIGGGDEESEEYGDKLAPLKEEKVSLPADRCRCGCYETSSESECECGCCENTLGGSCDCEDSESDQTTITTTTIPSTVENAIRSDNQNRNKDCCLCNADQPCNKKCEICQCETDPRGIEMMKKEENCAMCSNAPQNIQLPCSDPDCNYDTINNISKCSICRSTVNATKDLLKAMQKITSSDSEVPAPINVTPGRQKVKQEKLLEGLENLKNHNETLKNLLKDCGCSSNNYTEDNVCPCTSLRPPLKKTTSGLIETVKLLHNKCRTKDGIILALADELKRNTTEAQSDRILKSLTDPDLCCKAKDFDRLELWKYLELPSQRYNNNNNGRSNENYNMARRDLLFGLIVLFLFIFSHLIRSYAELPSCSCKVFKKLQSCAWNIYSGIIHFFKFLHYGVSQVPYVIVTSFYITRNYVIHVWTSFGSVGAIFGSLSCVRTVWSLVKKIILYLQTFWSRHSLRIYWHKVVFSIKNFFGSVLIAIYVPIKILLVPVYSSIRFIVHIVFSIYLLIVWIVLSIVKPVLLMIIRLQKCIFRIARFVVWCVSTLKALLHYIYTRLFSLPNILFLLLGFTVNRIVTALFEYTF</sequence>